<keyword evidence="3" id="KW-0732">Signal</keyword>
<keyword evidence="2" id="KW-0560">Oxidoreductase</keyword>
<dbReference type="PANTHER" id="PTHR13878">
    <property type="entry name" value="GULONOLACTONE OXIDASE"/>
    <property type="match status" value="1"/>
</dbReference>
<evidence type="ECO:0000313" key="5">
    <source>
        <dbReference type="EMBL" id="KAH7128243.1"/>
    </source>
</evidence>
<dbReference type="InterPro" id="IPR006094">
    <property type="entry name" value="Oxid_FAD_bind_N"/>
</dbReference>
<dbReference type="GO" id="GO:0016491">
    <property type="term" value="F:oxidoreductase activity"/>
    <property type="evidence" value="ECO:0007669"/>
    <property type="project" value="UniProtKB-KW"/>
</dbReference>
<dbReference type="Pfam" id="PF08031">
    <property type="entry name" value="BBE"/>
    <property type="match status" value="1"/>
</dbReference>
<proteinExistence type="inferred from homology"/>
<evidence type="ECO:0000313" key="6">
    <source>
        <dbReference type="Proteomes" id="UP000700596"/>
    </source>
</evidence>
<dbReference type="InterPro" id="IPR050432">
    <property type="entry name" value="FAD-linked_Oxidoreductases_BP"/>
</dbReference>
<evidence type="ECO:0000256" key="1">
    <source>
        <dbReference type="ARBA" id="ARBA00005466"/>
    </source>
</evidence>
<sequence length="649" mass="71344">MLVFNILLISLPSVALALNFPFERIQLSEAEADSYPAVRFGGLGPNLPRRECKYIPGDDNWPSEEEWEEFNDALEGALLKPKPLASACYNGPDYNAKRCEDLKRQWTTSALHANDPISFMSLWATGYSCVPTSNPNSTCTQGGYPVYVVNATTVRHVQMAVNFARNQNIRLVIKNSGHNYNGLALGGNSLSVWVHNLKDFTYHPEYISSEYSGRAVAYSGGFQALDASAAMTRHNITFISAGGPTVGIAGGFLQGGGHSVWTSSKGLAADQVLSIQAVTADGRFVTADPHTNKDLFWAFRGGGPGNYGIITSVIIKAFPRTTTTSTSINLSTVPGQGNSSGLPLETFWAGMRAYWKFTLDICEAGGLGYNFIRHTPFPSSNTTGYTFTTSISLPNRTTAEHRDFLRPFFQELNALGIPIAIPSSLQIRQHENHIFTDSTFAPEEESVFPRSLHRRALGDKVSSTLIGSRFFTRANHASPAAVDTMASAIRSFIEKENNGGGYTFHGIDHCPSLKVSGFPDNAVQPAYREAVNHNQGYEGNWHWDGQSEIVSFEDLRVRHRRLQSHLASWRAITPNSGSYLNEGDAQEPDWKDSFYGTNYARLADIKRRWDSEGVFWVLSGVGSDEWTLRGSVGGGRSGIFTQDGRLCRV</sequence>
<gene>
    <name evidence="5" type="ORF">B0J11DRAFT_265566</name>
</gene>
<dbReference type="AlphaFoldDB" id="A0A9P9DZR7"/>
<keyword evidence="6" id="KW-1185">Reference proteome</keyword>
<dbReference type="InterPro" id="IPR036318">
    <property type="entry name" value="FAD-bd_PCMH-like_sf"/>
</dbReference>
<feature type="signal peptide" evidence="3">
    <location>
        <begin position="1"/>
        <end position="17"/>
    </location>
</feature>
<dbReference type="InterPro" id="IPR012951">
    <property type="entry name" value="BBE"/>
</dbReference>
<dbReference type="Proteomes" id="UP000700596">
    <property type="component" value="Unassembled WGS sequence"/>
</dbReference>
<dbReference type="EMBL" id="JAGMWT010000005">
    <property type="protein sequence ID" value="KAH7128243.1"/>
    <property type="molecule type" value="Genomic_DNA"/>
</dbReference>
<dbReference type="InterPro" id="IPR016166">
    <property type="entry name" value="FAD-bd_PCMH"/>
</dbReference>
<dbReference type="PROSITE" id="PS51387">
    <property type="entry name" value="FAD_PCMH"/>
    <property type="match status" value="1"/>
</dbReference>
<accession>A0A9P9DZR7</accession>
<comment type="similarity">
    <text evidence="1">Belongs to the oxygen-dependent FAD-linked oxidoreductase family.</text>
</comment>
<feature type="domain" description="FAD-binding PCMH-type" evidence="4">
    <location>
        <begin position="141"/>
        <end position="320"/>
    </location>
</feature>
<organism evidence="5 6">
    <name type="scientific">Dendryphion nanum</name>
    <dbReference type="NCBI Taxonomy" id="256645"/>
    <lineage>
        <taxon>Eukaryota</taxon>
        <taxon>Fungi</taxon>
        <taxon>Dikarya</taxon>
        <taxon>Ascomycota</taxon>
        <taxon>Pezizomycotina</taxon>
        <taxon>Dothideomycetes</taxon>
        <taxon>Pleosporomycetidae</taxon>
        <taxon>Pleosporales</taxon>
        <taxon>Torulaceae</taxon>
        <taxon>Dendryphion</taxon>
    </lineage>
</organism>
<evidence type="ECO:0000256" key="3">
    <source>
        <dbReference type="SAM" id="SignalP"/>
    </source>
</evidence>
<name>A0A9P9DZR7_9PLEO</name>
<evidence type="ECO:0000259" key="4">
    <source>
        <dbReference type="PROSITE" id="PS51387"/>
    </source>
</evidence>
<feature type="chain" id="PRO_5040400874" evidence="3">
    <location>
        <begin position="18"/>
        <end position="649"/>
    </location>
</feature>
<evidence type="ECO:0000256" key="2">
    <source>
        <dbReference type="ARBA" id="ARBA00023002"/>
    </source>
</evidence>
<dbReference type="SUPFAM" id="SSF56176">
    <property type="entry name" value="FAD-binding/transporter-associated domain-like"/>
    <property type="match status" value="1"/>
</dbReference>
<comment type="caution">
    <text evidence="5">The sequence shown here is derived from an EMBL/GenBank/DDBJ whole genome shotgun (WGS) entry which is preliminary data.</text>
</comment>
<protein>
    <submittedName>
        <fullName evidence="5">FAD/FMN-containing isoamyl alcohol oxidase-like protein MreA</fullName>
    </submittedName>
</protein>
<dbReference type="Pfam" id="PF01565">
    <property type="entry name" value="FAD_binding_4"/>
    <property type="match status" value="1"/>
</dbReference>
<dbReference type="Gene3D" id="3.30.465.10">
    <property type="match status" value="2"/>
</dbReference>
<dbReference type="OrthoDB" id="415825at2759"/>
<dbReference type="PANTHER" id="PTHR13878:SF91">
    <property type="entry name" value="FAD BINDING DOMAIN PROTEIN (AFU_ORTHOLOGUE AFUA_6G12070)-RELATED"/>
    <property type="match status" value="1"/>
</dbReference>
<dbReference type="InterPro" id="IPR016169">
    <property type="entry name" value="FAD-bd_PCMH_sub2"/>
</dbReference>
<reference evidence="5" key="1">
    <citation type="journal article" date="2021" name="Nat. Commun.">
        <title>Genetic determinants of endophytism in the Arabidopsis root mycobiome.</title>
        <authorList>
            <person name="Mesny F."/>
            <person name="Miyauchi S."/>
            <person name="Thiergart T."/>
            <person name="Pickel B."/>
            <person name="Atanasova L."/>
            <person name="Karlsson M."/>
            <person name="Huettel B."/>
            <person name="Barry K.W."/>
            <person name="Haridas S."/>
            <person name="Chen C."/>
            <person name="Bauer D."/>
            <person name="Andreopoulos W."/>
            <person name="Pangilinan J."/>
            <person name="LaButti K."/>
            <person name="Riley R."/>
            <person name="Lipzen A."/>
            <person name="Clum A."/>
            <person name="Drula E."/>
            <person name="Henrissat B."/>
            <person name="Kohler A."/>
            <person name="Grigoriev I.V."/>
            <person name="Martin F.M."/>
            <person name="Hacquard S."/>
        </authorList>
    </citation>
    <scope>NUCLEOTIDE SEQUENCE</scope>
    <source>
        <strain evidence="5">MPI-CAGE-CH-0243</strain>
    </source>
</reference>
<dbReference type="GO" id="GO:0071949">
    <property type="term" value="F:FAD binding"/>
    <property type="evidence" value="ECO:0007669"/>
    <property type="project" value="InterPro"/>
</dbReference>